<proteinExistence type="predicted"/>
<dbReference type="PANTHER" id="PTHR46360">
    <property type="entry name" value="DISKS LARGE HOMOLOG 5"/>
    <property type="match status" value="1"/>
</dbReference>
<evidence type="ECO:0000313" key="1">
    <source>
        <dbReference type="EMBL" id="CAB4014654.1"/>
    </source>
</evidence>
<dbReference type="PROSITE" id="PS50052">
    <property type="entry name" value="GUANYLATE_KINASE_2"/>
    <property type="match status" value="1"/>
</dbReference>
<dbReference type="GO" id="GO:0035331">
    <property type="term" value="P:negative regulation of hippo signaling"/>
    <property type="evidence" value="ECO:0007669"/>
    <property type="project" value="TreeGrafter"/>
</dbReference>
<protein>
    <submittedName>
        <fullName evidence="1">Disks large homolog 5-like</fullName>
    </submittedName>
</protein>
<dbReference type="InterPro" id="IPR008144">
    <property type="entry name" value="Guanylate_kin-like_dom"/>
</dbReference>
<dbReference type="EMBL" id="CACRXK020008393">
    <property type="protein sequence ID" value="CAB4014654.1"/>
    <property type="molecule type" value="Genomic_DNA"/>
</dbReference>
<name>A0A6S7I7U6_PARCT</name>
<keyword evidence="2" id="KW-1185">Reference proteome</keyword>
<comment type="caution">
    <text evidence="1">The sequence shown here is derived from an EMBL/GenBank/DDBJ whole genome shotgun (WGS) entry which is preliminary data.</text>
</comment>
<dbReference type="GO" id="GO:0005886">
    <property type="term" value="C:plasma membrane"/>
    <property type="evidence" value="ECO:0007669"/>
    <property type="project" value="TreeGrafter"/>
</dbReference>
<organism evidence="1 2">
    <name type="scientific">Paramuricea clavata</name>
    <name type="common">Red gorgonian</name>
    <name type="synonym">Violescent sea-whip</name>
    <dbReference type="NCBI Taxonomy" id="317549"/>
    <lineage>
        <taxon>Eukaryota</taxon>
        <taxon>Metazoa</taxon>
        <taxon>Cnidaria</taxon>
        <taxon>Anthozoa</taxon>
        <taxon>Octocorallia</taxon>
        <taxon>Malacalcyonacea</taxon>
        <taxon>Plexauridae</taxon>
        <taxon>Paramuricea</taxon>
    </lineage>
</organism>
<dbReference type="OrthoDB" id="10067129at2759"/>
<dbReference type="InterPro" id="IPR053004">
    <property type="entry name" value="MAGUK_Signaling_Regulators"/>
</dbReference>
<accession>A0A6S7I7U6</accession>
<dbReference type="Pfam" id="PF00625">
    <property type="entry name" value="Guanylate_kin"/>
    <property type="match status" value="1"/>
</dbReference>
<dbReference type="AlphaFoldDB" id="A0A6S7I7U6"/>
<evidence type="ECO:0000313" key="2">
    <source>
        <dbReference type="Proteomes" id="UP001152795"/>
    </source>
</evidence>
<reference evidence="1" key="1">
    <citation type="submission" date="2020-04" db="EMBL/GenBank/DDBJ databases">
        <authorList>
            <person name="Alioto T."/>
            <person name="Alioto T."/>
            <person name="Gomez Garrido J."/>
        </authorList>
    </citation>
    <scope>NUCLEOTIDE SEQUENCE</scope>
    <source>
        <strain evidence="1">A484AB</strain>
    </source>
</reference>
<gene>
    <name evidence="1" type="ORF">PACLA_8A035334</name>
</gene>
<dbReference type="Proteomes" id="UP001152795">
    <property type="component" value="Unassembled WGS sequence"/>
</dbReference>
<dbReference type="PANTHER" id="PTHR46360:SF1">
    <property type="entry name" value="DISKS LARGE HOMOLOG 5"/>
    <property type="match status" value="1"/>
</dbReference>
<dbReference type="SUPFAM" id="SSF52540">
    <property type="entry name" value="P-loop containing nucleoside triphosphate hydrolases"/>
    <property type="match status" value="1"/>
</dbReference>
<dbReference type="InterPro" id="IPR027417">
    <property type="entry name" value="P-loop_NTPase"/>
</dbReference>
<sequence length="143" mass="16584">MEIKKAVSEGVYLDYIVKDGQFYVTFMSTVREDMDKVKHSILEVSPLAIEKLRSQRIHPIVLFLKYKSAKHIKEQRDAKHLQQKVSTKDARAMYENSVRVEHEFRSEFTAVVPGSSINSLFSQIQDIVDQQQKKTLWIPVSSN</sequence>
<dbReference type="InterPro" id="IPR008145">
    <property type="entry name" value="GK/Ca_channel_bsu"/>
</dbReference>
<dbReference type="Gene3D" id="3.40.50.300">
    <property type="entry name" value="P-loop containing nucleotide triphosphate hydrolases"/>
    <property type="match status" value="1"/>
</dbReference>